<sequence length="99" mass="10459">METLTPSAGAPGAALASDPYTAGAAPAGLAWIYNRRAPLHPYIHYYNRRSALSCTASGRDGGIWYVLEVLRRCDTLQRGAGSVIAACVGLLFAAVEYGK</sequence>
<proteinExistence type="predicted"/>
<protein>
    <submittedName>
        <fullName evidence="1">Uncharacterized protein</fullName>
    </submittedName>
</protein>
<accession>A0A8S5VHU4</accession>
<name>A0A8S5VHU4_9CAUD</name>
<reference evidence="1" key="1">
    <citation type="journal article" date="2021" name="Proc. Natl. Acad. Sci. U.S.A.">
        <title>A Catalog of Tens of Thousands of Viruses from Human Metagenomes Reveals Hidden Associations with Chronic Diseases.</title>
        <authorList>
            <person name="Tisza M.J."/>
            <person name="Buck C.B."/>
        </authorList>
    </citation>
    <scope>NUCLEOTIDE SEQUENCE</scope>
    <source>
        <strain evidence="1">CtNxi14</strain>
    </source>
</reference>
<evidence type="ECO:0000313" key="1">
    <source>
        <dbReference type="EMBL" id="DAG06179.1"/>
    </source>
</evidence>
<organism evidence="1">
    <name type="scientific">Siphoviridae sp. ctNxi14</name>
    <dbReference type="NCBI Taxonomy" id="2825475"/>
    <lineage>
        <taxon>Viruses</taxon>
        <taxon>Duplodnaviria</taxon>
        <taxon>Heunggongvirae</taxon>
        <taxon>Uroviricota</taxon>
        <taxon>Caudoviricetes</taxon>
    </lineage>
</organism>
<dbReference type="EMBL" id="BK016266">
    <property type="protein sequence ID" value="DAG06179.1"/>
    <property type="molecule type" value="Genomic_DNA"/>
</dbReference>